<dbReference type="Pfam" id="PF13843">
    <property type="entry name" value="DDE_Tnp_1_7"/>
    <property type="match status" value="1"/>
</dbReference>
<evidence type="ECO:0000313" key="2">
    <source>
        <dbReference type="EMBL" id="KAG2230073.1"/>
    </source>
</evidence>
<feature type="domain" description="PiggyBac transposable element-derived protein" evidence="1">
    <location>
        <begin position="25"/>
        <end position="108"/>
    </location>
</feature>
<dbReference type="Proteomes" id="UP000613177">
    <property type="component" value="Unassembled WGS sequence"/>
</dbReference>
<dbReference type="InterPro" id="IPR029526">
    <property type="entry name" value="PGBD"/>
</dbReference>
<accession>A0A8H7SKI6</accession>
<comment type="caution">
    <text evidence="2">The sequence shown here is derived from an EMBL/GenBank/DDBJ whole genome shotgun (WGS) entry which is preliminary data.</text>
</comment>
<reference evidence="2" key="1">
    <citation type="submission" date="2021-01" db="EMBL/GenBank/DDBJ databases">
        <title>Metabolic potential, ecology and presence of endohyphal bacteria is reflected in genomic diversity of Mucoromycotina.</title>
        <authorList>
            <person name="Muszewska A."/>
            <person name="Okrasinska A."/>
            <person name="Steczkiewicz K."/>
            <person name="Drgas O."/>
            <person name="Orlowska M."/>
            <person name="Perlinska-Lenart U."/>
            <person name="Aleksandrzak-Piekarczyk T."/>
            <person name="Szatraj K."/>
            <person name="Zielenkiewicz U."/>
            <person name="Pilsyk S."/>
            <person name="Malc E."/>
            <person name="Mieczkowski P."/>
            <person name="Kruszewska J.S."/>
            <person name="Biernat P."/>
            <person name="Pawlowska J."/>
        </authorList>
    </citation>
    <scope>NUCLEOTIDE SEQUENCE</scope>
    <source>
        <strain evidence="2">WA0000018081</strain>
    </source>
</reference>
<name>A0A8H7SKI6_9FUNG</name>
<dbReference type="EMBL" id="JAEPRE010000225">
    <property type="protein sequence ID" value="KAG2230073.1"/>
    <property type="molecule type" value="Genomic_DNA"/>
</dbReference>
<evidence type="ECO:0000259" key="1">
    <source>
        <dbReference type="Pfam" id="PF13843"/>
    </source>
</evidence>
<keyword evidence="3" id="KW-1185">Reference proteome</keyword>
<organism evidence="2 3">
    <name type="scientific">Thamnidium elegans</name>
    <dbReference type="NCBI Taxonomy" id="101142"/>
    <lineage>
        <taxon>Eukaryota</taxon>
        <taxon>Fungi</taxon>
        <taxon>Fungi incertae sedis</taxon>
        <taxon>Mucoromycota</taxon>
        <taxon>Mucoromycotina</taxon>
        <taxon>Mucoromycetes</taxon>
        <taxon>Mucorales</taxon>
        <taxon>Mucorineae</taxon>
        <taxon>Mucoraceae</taxon>
        <taxon>Thamnidium</taxon>
    </lineage>
</organism>
<evidence type="ECO:0000313" key="3">
    <source>
        <dbReference type="Proteomes" id="UP000613177"/>
    </source>
</evidence>
<protein>
    <recommendedName>
        <fullName evidence="1">PiggyBac transposable element-derived protein domain-containing protein</fullName>
    </recommendedName>
</protein>
<gene>
    <name evidence="2" type="ORF">INT48_005401</name>
</gene>
<sequence length="166" mass="19302">MPSTDIIEQVEEEYGSYYTMKKISINHKIFVCAYRDQKIKAFVSSCSTTRLTGQRSFVGSGGNIVTISRPEVVEEYETHKSSVDAAENLRDNKTSYRHVISTERWEIHYFDGNMSHTTFKDILAFTLLKHCKELIENTHEDNSISRMRLRNDSTHFSLKNRPIWAD</sequence>
<proteinExistence type="predicted"/>
<dbReference type="AlphaFoldDB" id="A0A8H7SKI6"/>